<accession>A0AAN6TTL2</accession>
<dbReference type="SUPFAM" id="SSF57997">
    <property type="entry name" value="Tropomyosin"/>
    <property type="match status" value="1"/>
</dbReference>
<dbReference type="RefSeq" id="XP_062643798.1">
    <property type="nucleotide sequence ID" value="XM_062789475.1"/>
</dbReference>
<protein>
    <submittedName>
        <fullName evidence="3">Uncharacterized protein</fullName>
    </submittedName>
</protein>
<keyword evidence="1" id="KW-0175">Coiled coil</keyword>
<dbReference type="AlphaFoldDB" id="A0AAN6TTL2"/>
<proteinExistence type="predicted"/>
<evidence type="ECO:0000313" key="3">
    <source>
        <dbReference type="EMBL" id="KAK4120026.1"/>
    </source>
</evidence>
<gene>
    <name evidence="3" type="ORF">N657DRAFT_580707</name>
</gene>
<organism evidence="3 4">
    <name type="scientific">Parathielavia appendiculata</name>
    <dbReference type="NCBI Taxonomy" id="2587402"/>
    <lineage>
        <taxon>Eukaryota</taxon>
        <taxon>Fungi</taxon>
        <taxon>Dikarya</taxon>
        <taxon>Ascomycota</taxon>
        <taxon>Pezizomycotina</taxon>
        <taxon>Sordariomycetes</taxon>
        <taxon>Sordariomycetidae</taxon>
        <taxon>Sordariales</taxon>
        <taxon>Chaetomiaceae</taxon>
        <taxon>Parathielavia</taxon>
    </lineage>
</organism>
<comment type="caution">
    <text evidence="3">The sequence shown here is derived from an EMBL/GenBank/DDBJ whole genome shotgun (WGS) entry which is preliminary data.</text>
</comment>
<dbReference type="Proteomes" id="UP001302602">
    <property type="component" value="Unassembled WGS sequence"/>
</dbReference>
<dbReference type="EMBL" id="MU853242">
    <property type="protein sequence ID" value="KAK4120026.1"/>
    <property type="molecule type" value="Genomic_DNA"/>
</dbReference>
<sequence>MAGARMAYGSPASSDDGSVDSSEGGAPLYALSPQQRLSQEEYAKSSSKRSSSFANSGAGASIDQHLRTQFGFAAERAKTPSDQGIRTPAPVKPQRSFSKSTLRPAAKAYLNTTTTSASSVPPALNLTAYPGPGTGPQRQPSLPVLAPASPVSGATSGPIAMPASQAQVRPSIPGSTTHSFIAAMQAMNLNAAEENLHPAQKTHRDETCKLQARIWGLRQGMYRQIAIPQEFLTSFDYDVEELMKNTVKMNQALDSLADELKKTKAEQERVRSLEATIRGLEGDLEDYKKRAENSEKALASIAGRADEDMRAIQFLKEQLRQNEMTRMILQEQVNGKRNLWLNIHSDPQERAAVLDTLARSSTPLSGQTFALPAEQNYPQSVRAPGSVRSSSSHTASSVQSGSDRSGLYGGVAPYLAGHFVGGYSPFQTIPHSHSGPAVYPGQSHHQRRLSSATATSSHSSVGYASSRPSAGPPSQPATVARRTPRVSTIAETGSPKERKRNTPHSIVRANLEDAECLKWADEFQSLFALVYGFCASYFHEVPAFDENWKNHIKAEANGDLWEYLCKICRTSPEQEPGENALRLLNDRDSRPYLMQRLILQHILVFICTYEGWKDYSEDVDDEMEKLEANLKTIDASKTYERQVILDRRAKLVTEMVEGTNAQAFKNFKLTQHHQFLKTMIVPFLAKRNNKQSNFVNEAFYDLFTIATSAWELSAKLFRSRLTFQYVWNDVGVRFSAEMHEPLDCSVDRLTLQAEHCRVRLCATPAVTMRNDQGMTIDTKNILKAGVLVMRY</sequence>
<evidence type="ECO:0000256" key="1">
    <source>
        <dbReference type="SAM" id="Coils"/>
    </source>
</evidence>
<reference evidence="3" key="2">
    <citation type="submission" date="2023-05" db="EMBL/GenBank/DDBJ databases">
        <authorList>
            <consortium name="Lawrence Berkeley National Laboratory"/>
            <person name="Steindorff A."/>
            <person name="Hensen N."/>
            <person name="Bonometti L."/>
            <person name="Westerberg I."/>
            <person name="Brannstrom I.O."/>
            <person name="Guillou S."/>
            <person name="Cros-Aarteil S."/>
            <person name="Calhoun S."/>
            <person name="Haridas S."/>
            <person name="Kuo A."/>
            <person name="Mondo S."/>
            <person name="Pangilinan J."/>
            <person name="Riley R."/>
            <person name="Labutti K."/>
            <person name="Andreopoulos B."/>
            <person name="Lipzen A."/>
            <person name="Chen C."/>
            <person name="Yanf M."/>
            <person name="Daum C."/>
            <person name="Ng V."/>
            <person name="Clum A."/>
            <person name="Ohm R."/>
            <person name="Martin F."/>
            <person name="Silar P."/>
            <person name="Natvig D."/>
            <person name="Lalanne C."/>
            <person name="Gautier V."/>
            <person name="Ament-Velasquez S.L."/>
            <person name="Kruys A."/>
            <person name="Hutchinson M.I."/>
            <person name="Powell A.J."/>
            <person name="Barry K."/>
            <person name="Miller A.N."/>
            <person name="Grigoriev I.V."/>
            <person name="Debuchy R."/>
            <person name="Gladieux P."/>
            <person name="Thoren M.H."/>
            <person name="Johannesson H."/>
        </authorList>
    </citation>
    <scope>NUCLEOTIDE SEQUENCE</scope>
    <source>
        <strain evidence="3">CBS 731.68</strain>
    </source>
</reference>
<feature type="coiled-coil region" evidence="1">
    <location>
        <begin position="239"/>
        <end position="332"/>
    </location>
</feature>
<name>A0AAN6TTL2_9PEZI</name>
<dbReference type="GeneID" id="87826245"/>
<evidence type="ECO:0000313" key="4">
    <source>
        <dbReference type="Proteomes" id="UP001302602"/>
    </source>
</evidence>
<feature type="compositionally biased region" description="Low complexity" evidence="2">
    <location>
        <begin position="450"/>
        <end position="460"/>
    </location>
</feature>
<feature type="region of interest" description="Disordered" evidence="2">
    <location>
        <begin position="434"/>
        <end position="504"/>
    </location>
</feature>
<feature type="compositionally biased region" description="Low complexity" evidence="2">
    <location>
        <begin position="44"/>
        <end position="61"/>
    </location>
</feature>
<feature type="region of interest" description="Disordered" evidence="2">
    <location>
        <begin position="369"/>
        <end position="404"/>
    </location>
</feature>
<feature type="region of interest" description="Disordered" evidence="2">
    <location>
        <begin position="1"/>
        <end position="138"/>
    </location>
</feature>
<reference evidence="3" key="1">
    <citation type="journal article" date="2023" name="Mol. Phylogenet. Evol.">
        <title>Genome-scale phylogeny and comparative genomics of the fungal order Sordariales.</title>
        <authorList>
            <person name="Hensen N."/>
            <person name="Bonometti L."/>
            <person name="Westerberg I."/>
            <person name="Brannstrom I.O."/>
            <person name="Guillou S."/>
            <person name="Cros-Aarteil S."/>
            <person name="Calhoun S."/>
            <person name="Haridas S."/>
            <person name="Kuo A."/>
            <person name="Mondo S."/>
            <person name="Pangilinan J."/>
            <person name="Riley R."/>
            <person name="LaButti K."/>
            <person name="Andreopoulos B."/>
            <person name="Lipzen A."/>
            <person name="Chen C."/>
            <person name="Yan M."/>
            <person name="Daum C."/>
            <person name="Ng V."/>
            <person name="Clum A."/>
            <person name="Steindorff A."/>
            <person name="Ohm R.A."/>
            <person name="Martin F."/>
            <person name="Silar P."/>
            <person name="Natvig D.O."/>
            <person name="Lalanne C."/>
            <person name="Gautier V."/>
            <person name="Ament-Velasquez S.L."/>
            <person name="Kruys A."/>
            <person name="Hutchinson M.I."/>
            <person name="Powell A.J."/>
            <person name="Barry K."/>
            <person name="Miller A.N."/>
            <person name="Grigoriev I.V."/>
            <person name="Debuchy R."/>
            <person name="Gladieux P."/>
            <person name="Hiltunen Thoren M."/>
            <person name="Johannesson H."/>
        </authorList>
    </citation>
    <scope>NUCLEOTIDE SEQUENCE</scope>
    <source>
        <strain evidence="3">CBS 731.68</strain>
    </source>
</reference>
<feature type="compositionally biased region" description="Low complexity" evidence="2">
    <location>
        <begin position="386"/>
        <end position="402"/>
    </location>
</feature>
<keyword evidence="4" id="KW-1185">Reference proteome</keyword>
<feature type="compositionally biased region" description="Low complexity" evidence="2">
    <location>
        <begin position="9"/>
        <end position="25"/>
    </location>
</feature>
<evidence type="ECO:0000256" key="2">
    <source>
        <dbReference type="SAM" id="MobiDB-lite"/>
    </source>
</evidence>